<reference evidence="3" key="1">
    <citation type="journal article" date="2015" name="J. Infect. Dis.">
        <title>Parallel Epidemics of Community-Associated Methicillin-Resistant Staphylococcus aureus USA300 Infection in North and South America.</title>
        <authorList>
            <person name="Planet P.J."/>
            <person name="Diaz L."/>
            <person name="Kolokotronis S.O."/>
            <person name="Narechania A."/>
            <person name="Reyes J."/>
            <person name="Xing G."/>
            <person name="Rincon S."/>
            <person name="Smith H."/>
            <person name="Panesso D."/>
            <person name="Ryan C."/>
            <person name="Smith D.P."/>
            <person name="Guzman M."/>
            <person name="Zurita J."/>
            <person name="Sebra R."/>
            <person name="Deikus G."/>
            <person name="Nolan R.L."/>
            <person name="Tenover F.C."/>
            <person name="Weinstock G.M."/>
            <person name="Robinson D.A."/>
            <person name="Arias C.A."/>
        </authorList>
    </citation>
    <scope>NUCLEOTIDE SEQUENCE</scope>
    <source>
        <strain evidence="3">M121</strain>
    </source>
</reference>
<accession>A0A0D6GDU4</accession>
<reference evidence="5" key="7">
    <citation type="journal article" date="2021" name="Front Med (Lausanne)">
        <title>The Prevalence and Determinants of Fusidic Acid Resistance Among Methicillin-Resistant Staphylococcus aureus Clinical Isolates in China.</title>
        <authorList>
            <person name="Zhao H."/>
            <person name="Wang X."/>
            <person name="Wang B."/>
            <person name="Xu Y."/>
            <person name="Rao L."/>
            <person name="Wan B."/>
            <person name="Guo Y."/>
            <person name="Wu X."/>
            <person name="Yu J."/>
            <person name="Chen L."/>
            <person name="Li M."/>
            <person name="Yu F."/>
        </authorList>
    </citation>
    <scope>NUCLEOTIDE SEQUENCE</scope>
    <source>
        <strain evidence="5">NC-4</strain>
    </source>
</reference>
<reference evidence="5" key="8">
    <citation type="submission" date="2023-08" db="EMBL/GenBank/DDBJ databases">
        <authorList>
            <person name="Zhao H."/>
            <person name="Wang X."/>
        </authorList>
    </citation>
    <scope>NUCLEOTIDE SEQUENCE</scope>
    <source>
        <strain evidence="5">NC-4</strain>
    </source>
</reference>
<evidence type="ECO:0000313" key="2">
    <source>
        <dbReference type="EMBL" id="ATC70334.1"/>
    </source>
</evidence>
<dbReference type="AlphaFoldDB" id="A0A0D6GDU4"/>
<sequence length="203" mass="23380">MEFLLLIVVAGLYYIIYLTAVMYSEKIVVLPIIIYAIVFVIIGITYIFIGDSYDQLTNFNVILYMGSLFYAWMAIRNLWNRPLLLKYKNITDSSSGIVNKSEYNSVESLRINIEIAKYKGIISLIVAIVLTVLMTLKSTPQITAETRDLSISFFILSLFIIIIFAVWDLFIRVRKGAFAFVVIRPILFSCWLFILNMILSRLL</sequence>
<dbReference type="Pfam" id="PF16883">
    <property type="entry name" value="DUF5080"/>
    <property type="match status" value="1"/>
</dbReference>
<feature type="transmembrane region" description="Helical" evidence="1">
    <location>
        <begin position="61"/>
        <end position="79"/>
    </location>
</feature>
<proteinExistence type="predicted"/>
<evidence type="ECO:0000313" key="7">
    <source>
        <dbReference type="EMBL" id="MVM10959.1"/>
    </source>
</evidence>
<evidence type="ECO:0000313" key="9">
    <source>
        <dbReference type="Proteomes" id="UP000217245"/>
    </source>
</evidence>
<feature type="transmembrane region" description="Helical" evidence="1">
    <location>
        <begin position="6"/>
        <end position="23"/>
    </location>
</feature>
<feature type="transmembrane region" description="Helical" evidence="1">
    <location>
        <begin position="28"/>
        <end position="49"/>
    </location>
</feature>
<dbReference type="Proteomes" id="UP000217245">
    <property type="component" value="Chromosome"/>
</dbReference>
<dbReference type="EMBL" id="WPXC01000017">
    <property type="protein sequence ID" value="MVM10959.1"/>
    <property type="molecule type" value="Genomic_DNA"/>
</dbReference>
<evidence type="ECO:0000313" key="6">
    <source>
        <dbReference type="EMBL" id="MVK35659.1"/>
    </source>
</evidence>
<organism evidence="6 11">
    <name type="scientific">Staphylococcus aureus</name>
    <dbReference type="NCBI Taxonomy" id="1280"/>
    <lineage>
        <taxon>Bacteria</taxon>
        <taxon>Bacillati</taxon>
        <taxon>Bacillota</taxon>
        <taxon>Bacilli</taxon>
        <taxon>Bacillales</taxon>
        <taxon>Staphylococcaceae</taxon>
        <taxon>Staphylococcus</taxon>
    </lineage>
</organism>
<dbReference type="Proteomes" id="UP000466646">
    <property type="component" value="Unassembled WGS sequence"/>
</dbReference>
<protein>
    <submittedName>
        <fullName evidence="2">DUF5080 domain-containing protein</fullName>
    </submittedName>
    <submittedName>
        <fullName evidence="6">DUF5080 family protein</fullName>
    </submittedName>
    <submittedName>
        <fullName evidence="3">Membrane protein</fullName>
    </submittedName>
</protein>
<evidence type="ECO:0000313" key="3">
    <source>
        <dbReference type="EMBL" id="KMR57138.1"/>
    </source>
</evidence>
<evidence type="ECO:0000313" key="10">
    <source>
        <dbReference type="Proteomes" id="UP000466646"/>
    </source>
</evidence>
<dbReference type="Proteomes" id="UP000478867">
    <property type="component" value="Unassembled WGS sequence"/>
</dbReference>
<dbReference type="EMBL" id="WPTS01000035">
    <property type="protein sequence ID" value="MVK35659.1"/>
    <property type="molecule type" value="Genomic_DNA"/>
</dbReference>
<accession>A0A1E8X9R4</accession>
<feature type="transmembrane region" description="Helical" evidence="1">
    <location>
        <begin position="177"/>
        <end position="199"/>
    </location>
</feature>
<dbReference type="EMBL" id="CP023391">
    <property type="protein sequence ID" value="ATC70334.1"/>
    <property type="molecule type" value="Genomic_DNA"/>
</dbReference>
<reference evidence="4" key="3">
    <citation type="journal article" date="2016" name="J. Infect. Dis.">
        <title>Comparative Genomics of Community-Associated Methicillin-Resistant Staphylococcus aureus Shows the Emergence of Clone ST8-USA300 in Geneva, Switzerland.</title>
        <authorList>
            <person name="Von Dach E."/>
            <person name="Diene S.M."/>
            <person name="Fankhauser C."/>
            <person name="Schrenzel J."/>
            <person name="Harbarth S."/>
            <person name="Francois P."/>
        </authorList>
    </citation>
    <scope>NUCLEOTIDE SEQUENCE</scope>
    <source>
        <strain evidence="4">MRSA_S26</strain>
    </source>
</reference>
<evidence type="ECO:0000313" key="11">
    <source>
        <dbReference type="Proteomes" id="UP000471199"/>
    </source>
</evidence>
<feature type="transmembrane region" description="Helical" evidence="1">
    <location>
        <begin position="149"/>
        <end position="170"/>
    </location>
</feature>
<reference evidence="2 9" key="4">
    <citation type="submission" date="2017-09" db="EMBL/GenBank/DDBJ databases">
        <title>A single nucleotide polymorphism in the Staphylococcus aureus virulence regulator SaeR abolishes pathogenesis.</title>
        <authorList>
            <person name="Copin R.J."/>
            <person name="Sause W."/>
            <person name="Shopsin B."/>
            <person name="Torres V.J."/>
        </authorList>
    </citation>
    <scope>NUCLEOTIDE SEQUENCE [LARGE SCALE GENOMIC DNA]</scope>
    <source>
        <strain evidence="9">Newman</strain>
        <strain evidence="2">Newman_D2C</strain>
    </source>
</reference>
<dbReference type="EMBL" id="JAIUEN010000203">
    <property type="protein sequence ID" value="MCE3363560.1"/>
    <property type="molecule type" value="Genomic_DNA"/>
</dbReference>
<keyword evidence="1" id="KW-0812">Transmembrane</keyword>
<dbReference type="EMBL" id="JAAFLG010000002">
    <property type="protein sequence ID" value="NDP55309.1"/>
    <property type="molecule type" value="Genomic_DNA"/>
</dbReference>
<evidence type="ECO:0000313" key="8">
    <source>
        <dbReference type="EMBL" id="NDP55309.1"/>
    </source>
</evidence>
<keyword evidence="1" id="KW-0472">Membrane</keyword>
<dbReference type="EMBL" id="LFVP01000003">
    <property type="protein sequence ID" value="KSA80323.1"/>
    <property type="molecule type" value="Genomic_DNA"/>
</dbReference>
<dbReference type="EMBL" id="LALQ01000027">
    <property type="protein sequence ID" value="KMR57138.1"/>
    <property type="molecule type" value="Genomic_DNA"/>
</dbReference>
<evidence type="ECO:0000313" key="12">
    <source>
        <dbReference type="Proteomes" id="UP000478867"/>
    </source>
</evidence>
<name>A0A0D6GDU4_STAAU</name>
<dbReference type="OMA" id="WIAYGIC"/>
<dbReference type="Proteomes" id="UP000052129">
    <property type="component" value="Unassembled WGS sequence"/>
</dbReference>
<evidence type="ECO:0000313" key="4">
    <source>
        <dbReference type="EMBL" id="KSA80323.1"/>
    </source>
</evidence>
<reference evidence="8 10" key="6">
    <citation type="submission" date="2020-01" db="EMBL/GenBank/DDBJ databases">
        <title>Analysis of Virulence and Antimicrobial Resistance Gene Carriage in Staphylococcus aureus Infections in Equids Using Whole Genome Sequencing.</title>
        <authorList>
            <person name="Little S.V."/>
            <person name="Hillhouse A.E."/>
            <person name="Cohen N.D."/>
            <person name="Lawhon S.D."/>
            <person name="Bryan L.K."/>
        </authorList>
    </citation>
    <scope>NUCLEOTIDE SEQUENCE [LARGE SCALE GENOMIC DNA]</scope>
    <source>
        <strain evidence="8 10">61-017</strain>
    </source>
</reference>
<feature type="transmembrane region" description="Helical" evidence="1">
    <location>
        <begin position="118"/>
        <end position="137"/>
    </location>
</feature>
<dbReference type="Proteomes" id="UP001200271">
    <property type="component" value="Unassembled WGS sequence"/>
</dbReference>
<dbReference type="Proteomes" id="UP000471199">
    <property type="component" value="Unassembled WGS sequence"/>
</dbReference>
<gene>
    <name evidence="4" type="ORF">ACR79_05920</name>
    <name evidence="2" type="ORF">CNH36_01305</name>
    <name evidence="3" type="ORF">EP54_07430</name>
    <name evidence="6" type="ORF">GO814_10970</name>
    <name evidence="7" type="ORF">GO942_09670</name>
    <name evidence="8" type="ORF">GZ130_01710</name>
    <name evidence="5" type="ORF">LB359_14935</name>
</gene>
<keyword evidence="1" id="KW-1133">Transmembrane helix</keyword>
<evidence type="ECO:0000313" key="5">
    <source>
        <dbReference type="EMBL" id="MCE3363560.1"/>
    </source>
</evidence>
<reference evidence="11 12" key="5">
    <citation type="submission" date="2019-11" db="EMBL/GenBank/DDBJ databases">
        <title>Implementation of targeted gown and glove precautions to prevent Staphylococcus aureus acquisition in community-based nursing homes.</title>
        <authorList>
            <person name="Stine O.C."/>
        </authorList>
    </citation>
    <scope>NUCLEOTIDE SEQUENCE [LARGE SCALE GENOMIC DNA]</scope>
    <source>
        <strain evidence="7 12">S_1081.LBCF.DN</strain>
        <strain evidence="6 11">S_2062.LAUP.DI</strain>
    </source>
</reference>
<evidence type="ECO:0000256" key="1">
    <source>
        <dbReference type="SAM" id="Phobius"/>
    </source>
</evidence>
<reference evidence="4" key="2">
    <citation type="submission" date="2015-06" db="EMBL/GenBank/DDBJ databases">
        <authorList>
            <person name="Diene S.M."/>
            <person name="Von Dach E."/>
            <person name="Fankhauser C."/>
            <person name="Schrenzel J."/>
            <person name="Harbarth S."/>
            <person name="Francois P."/>
        </authorList>
    </citation>
    <scope>NUCLEOTIDE SEQUENCE</scope>
    <source>
        <strain evidence="4">MRSA_S26</strain>
    </source>
</reference>
<dbReference type="InterPro" id="IPR031689">
    <property type="entry name" value="DUF5080"/>
</dbReference>
<dbReference type="RefSeq" id="WP_000394915.1">
    <property type="nucleotide sequence ID" value="NZ_AP017377.1"/>
</dbReference>